<keyword evidence="2" id="KW-0677">Repeat</keyword>
<dbReference type="InterPro" id="IPR025875">
    <property type="entry name" value="Leu-rich_rpt_4"/>
</dbReference>
<dbReference type="Gene3D" id="3.80.10.10">
    <property type="entry name" value="Ribonuclease Inhibitor"/>
    <property type="match status" value="1"/>
</dbReference>
<evidence type="ECO:0000256" key="3">
    <source>
        <dbReference type="SAM" id="Coils"/>
    </source>
</evidence>
<evidence type="ECO:0000313" key="5">
    <source>
        <dbReference type="EMBL" id="CAG9330215.1"/>
    </source>
</evidence>
<evidence type="ECO:0000256" key="4">
    <source>
        <dbReference type="SAM" id="MobiDB-lite"/>
    </source>
</evidence>
<keyword evidence="1" id="KW-0433">Leucine-rich repeat</keyword>
<dbReference type="EMBL" id="CAJZBQ010000051">
    <property type="protein sequence ID" value="CAG9330215.1"/>
    <property type="molecule type" value="Genomic_DNA"/>
</dbReference>
<name>A0AAU9JZ77_9CILI</name>
<keyword evidence="3" id="KW-0175">Coiled coil</keyword>
<protein>
    <submittedName>
        <fullName evidence="5">Uncharacterized protein</fullName>
    </submittedName>
</protein>
<feature type="coiled-coil region" evidence="3">
    <location>
        <begin position="301"/>
        <end position="328"/>
    </location>
</feature>
<dbReference type="InterPro" id="IPR001611">
    <property type="entry name" value="Leu-rich_rpt"/>
</dbReference>
<dbReference type="PANTHER" id="PTHR18849:SF0">
    <property type="entry name" value="CILIA- AND FLAGELLA-ASSOCIATED PROTEIN 410-RELATED"/>
    <property type="match status" value="1"/>
</dbReference>
<comment type="caution">
    <text evidence="5">The sequence shown here is derived from an EMBL/GenBank/DDBJ whole genome shotgun (WGS) entry which is preliminary data.</text>
</comment>
<reference evidence="5" key="1">
    <citation type="submission" date="2021-09" db="EMBL/GenBank/DDBJ databases">
        <authorList>
            <consortium name="AG Swart"/>
            <person name="Singh M."/>
            <person name="Singh A."/>
            <person name="Seah K."/>
            <person name="Emmerich C."/>
        </authorList>
    </citation>
    <scope>NUCLEOTIDE SEQUENCE</scope>
    <source>
        <strain evidence="5">ATCC30299</strain>
    </source>
</reference>
<organism evidence="5 6">
    <name type="scientific">Blepharisma stoltei</name>
    <dbReference type="NCBI Taxonomy" id="1481888"/>
    <lineage>
        <taxon>Eukaryota</taxon>
        <taxon>Sar</taxon>
        <taxon>Alveolata</taxon>
        <taxon>Ciliophora</taxon>
        <taxon>Postciliodesmatophora</taxon>
        <taxon>Heterotrichea</taxon>
        <taxon>Heterotrichida</taxon>
        <taxon>Blepharismidae</taxon>
        <taxon>Blepharisma</taxon>
    </lineage>
</organism>
<dbReference type="Pfam" id="PF12799">
    <property type="entry name" value="LRR_4"/>
    <property type="match status" value="1"/>
</dbReference>
<dbReference type="PROSITE" id="PS51450">
    <property type="entry name" value="LRR"/>
    <property type="match status" value="2"/>
</dbReference>
<evidence type="ECO:0000256" key="2">
    <source>
        <dbReference type="ARBA" id="ARBA00022737"/>
    </source>
</evidence>
<gene>
    <name evidence="5" type="ORF">BSTOLATCC_MIC50815</name>
</gene>
<accession>A0AAU9JZ77</accession>
<dbReference type="PANTHER" id="PTHR18849">
    <property type="entry name" value="LEUCINE RICH REPEAT PROTEIN"/>
    <property type="match status" value="1"/>
</dbReference>
<keyword evidence="6" id="KW-1185">Reference proteome</keyword>
<dbReference type="Proteomes" id="UP001162131">
    <property type="component" value="Unassembled WGS sequence"/>
</dbReference>
<evidence type="ECO:0000313" key="6">
    <source>
        <dbReference type="Proteomes" id="UP001162131"/>
    </source>
</evidence>
<dbReference type="SUPFAM" id="SSF52075">
    <property type="entry name" value="Outer arm dynein light chain 1"/>
    <property type="match status" value="1"/>
</dbReference>
<dbReference type="InterPro" id="IPR032675">
    <property type="entry name" value="LRR_dom_sf"/>
</dbReference>
<sequence>MQGSYSCPFDYQEFESRSELEAHIERRHVCYQADDPEGDNGHNGRTSSSSSFLSFGDESAPFPSTQSKRNLSSILTDVKIPENPLSDIGTLTEKRILQLSKSPNLGALKELKLSGKGLSQFETNDHINLSRLFNLKVLDLSDNYITSLRGVGQCTNLRYLNVNNNSIEDLSPLQSLIRLSTFKAAHNKIKDISPLRACKRILCLKISNNQIFSFDNTLDVLKGFPKLTQLSIFMNPCMVKTKDSKEKILYHLWLEKLDSVAVNNEDRQQAGQKSTTIRRIGRNNEENTDMPRMAISELHHKDTKEQKSTELETQINALKEENAKLREELSNVWQLLGTIIKTRDGDGGKFSLSDFKKMDLLENIKEEEEDD</sequence>
<feature type="region of interest" description="Disordered" evidence="4">
    <location>
        <begin position="33"/>
        <end position="67"/>
    </location>
</feature>
<evidence type="ECO:0000256" key="1">
    <source>
        <dbReference type="ARBA" id="ARBA00022614"/>
    </source>
</evidence>
<dbReference type="AlphaFoldDB" id="A0AAU9JZ77"/>
<proteinExistence type="predicted"/>